<name>F0QXW8_VULM7</name>
<dbReference type="GeneID" id="10288727"/>
<dbReference type="RefSeq" id="WP_013604443.1">
    <property type="nucleotide sequence ID" value="NC_015151.1"/>
</dbReference>
<evidence type="ECO:0000313" key="1">
    <source>
        <dbReference type="EMBL" id="ADY01281.1"/>
    </source>
</evidence>
<dbReference type="STRING" id="985053.VMUT_1075"/>
<accession>F0QXW8</accession>
<organism evidence="1 2">
    <name type="scientific">Vulcanisaeta moutnovskia (strain 768-28)</name>
    <dbReference type="NCBI Taxonomy" id="985053"/>
    <lineage>
        <taxon>Archaea</taxon>
        <taxon>Thermoproteota</taxon>
        <taxon>Thermoprotei</taxon>
        <taxon>Thermoproteales</taxon>
        <taxon>Thermoproteaceae</taxon>
        <taxon>Vulcanisaeta</taxon>
    </lineage>
</organism>
<evidence type="ECO:0000313" key="2">
    <source>
        <dbReference type="Proteomes" id="UP000007485"/>
    </source>
</evidence>
<keyword evidence="2" id="KW-1185">Reference proteome</keyword>
<reference evidence="1 2" key="1">
    <citation type="journal article" date="2011" name="J. Bacteriol.">
        <title>Complete genome sequence of 'Vulcanisaeta moutnovskia' strain 768-28, a novel member of the hyperthermophilic crenarchaeal genus vulcanisaeta.</title>
        <authorList>
            <person name="Gumerov V.M."/>
            <person name="Mardanov A.V."/>
            <person name="Beletsky A.V."/>
            <person name="Prokofeva M.I."/>
            <person name="Bonch-Osmolovskaya E.A."/>
            <person name="Ravin N.V."/>
            <person name="Skryabin K.G."/>
        </authorList>
    </citation>
    <scope>NUCLEOTIDE SEQUENCE [LARGE SCALE GENOMIC DNA]</scope>
    <source>
        <strain evidence="1 2">768-28</strain>
    </source>
</reference>
<dbReference type="Proteomes" id="UP000007485">
    <property type="component" value="Chromosome"/>
</dbReference>
<proteinExistence type="predicted"/>
<dbReference type="KEGG" id="vmo:VMUT_1075"/>
<dbReference type="HOGENOM" id="CLU_2461963_0_0_2"/>
<protein>
    <submittedName>
        <fullName evidence="1">Uncharacterized protein</fullName>
    </submittedName>
</protein>
<gene>
    <name evidence="1" type="ordered locus">VMUT_1075</name>
</gene>
<dbReference type="AlphaFoldDB" id="F0QXW8"/>
<dbReference type="EMBL" id="CP002529">
    <property type="protein sequence ID" value="ADY01281.1"/>
    <property type="molecule type" value="Genomic_DNA"/>
</dbReference>
<sequence>MLFLRSRGLFKNWFWAGVRYMLIRHGLAKGDVDVTFRCGVGARLSPSAYSWLVNAYRNGLIGRVDYVGGAYLYGVVRFSLMVMAIYYS</sequence>